<dbReference type="GO" id="GO:0003677">
    <property type="term" value="F:DNA binding"/>
    <property type="evidence" value="ECO:0007669"/>
    <property type="project" value="InterPro"/>
</dbReference>
<dbReference type="PANTHER" id="PTHR46910">
    <property type="entry name" value="TRANSCRIPTION FACTOR PDR1"/>
    <property type="match status" value="1"/>
</dbReference>
<accession>A0AA38XSG9</accession>
<dbReference type="Proteomes" id="UP001172681">
    <property type="component" value="Unassembled WGS sequence"/>
</dbReference>
<dbReference type="Pfam" id="PF04082">
    <property type="entry name" value="Fungal_trans"/>
    <property type="match status" value="1"/>
</dbReference>
<evidence type="ECO:0000256" key="1">
    <source>
        <dbReference type="ARBA" id="ARBA00023242"/>
    </source>
</evidence>
<dbReference type="GO" id="GO:0008270">
    <property type="term" value="F:zinc ion binding"/>
    <property type="evidence" value="ECO:0007669"/>
    <property type="project" value="InterPro"/>
</dbReference>
<dbReference type="GO" id="GO:0006351">
    <property type="term" value="P:DNA-templated transcription"/>
    <property type="evidence" value="ECO:0007669"/>
    <property type="project" value="InterPro"/>
</dbReference>
<dbReference type="PANTHER" id="PTHR46910:SF25">
    <property type="entry name" value="ABC-TRANSPORTER-REGULATING TRANSCRIPTION FACTOR"/>
    <property type="match status" value="1"/>
</dbReference>
<dbReference type="GO" id="GO:0003700">
    <property type="term" value="F:DNA-binding transcription factor activity"/>
    <property type="evidence" value="ECO:0007669"/>
    <property type="project" value="InterPro"/>
</dbReference>
<organism evidence="3 4">
    <name type="scientific">Knufia peltigerae</name>
    <dbReference type="NCBI Taxonomy" id="1002370"/>
    <lineage>
        <taxon>Eukaryota</taxon>
        <taxon>Fungi</taxon>
        <taxon>Dikarya</taxon>
        <taxon>Ascomycota</taxon>
        <taxon>Pezizomycotina</taxon>
        <taxon>Eurotiomycetes</taxon>
        <taxon>Chaetothyriomycetidae</taxon>
        <taxon>Chaetothyriales</taxon>
        <taxon>Trichomeriaceae</taxon>
        <taxon>Knufia</taxon>
    </lineage>
</organism>
<comment type="caution">
    <text evidence="3">The sequence shown here is derived from an EMBL/GenBank/DDBJ whole genome shotgun (WGS) entry which is preliminary data.</text>
</comment>
<name>A0AA38XSG9_9EURO</name>
<reference evidence="3" key="1">
    <citation type="submission" date="2022-10" db="EMBL/GenBank/DDBJ databases">
        <title>Culturing micro-colonial fungi from biological soil crusts in the Mojave desert and describing Neophaeococcomyces mojavensis, and introducing the new genera and species Taxawa tesnikishii.</title>
        <authorList>
            <person name="Kurbessoian T."/>
            <person name="Stajich J.E."/>
        </authorList>
    </citation>
    <scope>NUCLEOTIDE SEQUENCE</scope>
    <source>
        <strain evidence="3">TK_35</strain>
    </source>
</reference>
<gene>
    <name evidence="3" type="ORF">H2204_012589</name>
</gene>
<dbReference type="EMBL" id="JAPDRN010000130">
    <property type="protein sequence ID" value="KAJ9619721.1"/>
    <property type="molecule type" value="Genomic_DNA"/>
</dbReference>
<keyword evidence="4" id="KW-1185">Reference proteome</keyword>
<dbReference type="InterPro" id="IPR050987">
    <property type="entry name" value="AtrR-like"/>
</dbReference>
<evidence type="ECO:0000259" key="2">
    <source>
        <dbReference type="SMART" id="SM00906"/>
    </source>
</evidence>
<feature type="domain" description="Xylanolytic transcriptional activator regulatory" evidence="2">
    <location>
        <begin position="152"/>
        <end position="226"/>
    </location>
</feature>
<proteinExistence type="predicted"/>
<sequence>MAQKLTYDISQQTKIEPGISLTRNPEPSEDMAWQYITSYFEDTRDVAFGIVSRPVFEARLRTHFENHPGTLLDSDSSWYALRNAIYAAGCRTAMARENPGPFCVGQGYGWQYFQNALSVHTELLFCRTNFMAVQALAVMAFFVESIGSPALDYMLSLSAMKIAESKGLHRHPAATWNLDDAALQTRSYIWWSVYGLERFNSFRWGRPLSIQDNSITCNLPSRVVDGSTVNLDLLVSAVKHARIIGDITNQITDLKTSSPTLGEVVRAVDQLEQRLRHWHDSLPPGLRTDADYSALPENLDVAYVLYHQYAFWGSLTTMHSILVHPWNAPRMQTKPIELLDFRKHSRNSMSKVVDAARAIIRSLRHIRIDICSPKWLVFTYPLTAFMNLFIYVLQYPTLNTVNADLDALDHVCGHFNYLEYLCPQLSFTFPREVTNLARLVVNKANANAKSGRKKVHEVALPSTLTSSASGLSDFEANAPFSTSAMDSLEFGDENWDTFFSWPGSDEVAVMDSHPYGSAA</sequence>
<dbReference type="InterPro" id="IPR007219">
    <property type="entry name" value="XnlR_reg_dom"/>
</dbReference>
<dbReference type="CDD" id="cd12148">
    <property type="entry name" value="fungal_TF_MHR"/>
    <property type="match status" value="1"/>
</dbReference>
<evidence type="ECO:0000313" key="3">
    <source>
        <dbReference type="EMBL" id="KAJ9619721.1"/>
    </source>
</evidence>
<protein>
    <recommendedName>
        <fullName evidence="2">Xylanolytic transcriptional activator regulatory domain-containing protein</fullName>
    </recommendedName>
</protein>
<dbReference type="AlphaFoldDB" id="A0AA38XSG9"/>
<evidence type="ECO:0000313" key="4">
    <source>
        <dbReference type="Proteomes" id="UP001172681"/>
    </source>
</evidence>
<keyword evidence="1" id="KW-0539">Nucleus</keyword>
<dbReference type="SMART" id="SM00906">
    <property type="entry name" value="Fungal_trans"/>
    <property type="match status" value="1"/>
</dbReference>